<evidence type="ECO:0000313" key="2">
    <source>
        <dbReference type="EMBL" id="MFD2663372.1"/>
    </source>
</evidence>
<name>A0ABW5R3Y2_9BACL</name>
<sequence>MRKSYKKLTMFVALLSALVLLIGVMPVSYAAQTNSSVYKNISLGNNSYVQLTDANIVSSTKGATVSFTFTLYNGGNSDINLVDYWARLKSTSGTKYTLTLKDKETKSKVSPRSSETLTFYSEVGSNVTMDKLVLSFIKFDFSVSGYERTLGTFTFPASFTNEVKWGSHKTVDINGSKVNMRMSTVNVSKGTTHYNVNMTFAARNTGKSGVAIPEYKYYVETPSGLYPLTVKSVTDNNTSFEPTVLNTIRLSGEVPTSVSTKNWSLIITQKASEESTAELPIVIFNAPFTINNNGTTKTEFTDENGTYNVELQSVQRLPWAANDKIVAKVLVANNGKDYLPLPKLIGEMVIDSNITLTAQTVTNTGDLGLAPGESTTISFIGDITDNYEWKTFKLELSETDPDDSSATLELAELTRSNVTALYNVNTGGVYTQHSNGSQMSVKVTDTRTYSGDANNLYAVYMDVTNNETRSVQSPAFVGYFVTADGVYYEATIKKSTNLVTPSGKEQIVAYAKVPQSVDTASMQLILGEGFDANGLVKGTSDALTGYLRAVQFKLPTENTNTDNFSEVKVGPYTVNFDYFSANVNGTLNIGIGGTVTRDYSYDGFTQSTLLVELEHEESGTVLWSKTVDLEGESENSIHWEVGENFTSEKVETSSRVYSKYTLNIYETLDGEKKLLATTEGKFSSIENWLE</sequence>
<keyword evidence="1" id="KW-0732">Signal</keyword>
<keyword evidence="3" id="KW-1185">Reference proteome</keyword>
<evidence type="ECO:0000256" key="1">
    <source>
        <dbReference type="SAM" id="SignalP"/>
    </source>
</evidence>
<protein>
    <submittedName>
        <fullName evidence="2">Uncharacterized protein</fullName>
    </submittedName>
</protein>
<feature type="chain" id="PRO_5045615964" evidence="1">
    <location>
        <begin position="31"/>
        <end position="690"/>
    </location>
</feature>
<dbReference type="Proteomes" id="UP001597493">
    <property type="component" value="Unassembled WGS sequence"/>
</dbReference>
<feature type="signal peptide" evidence="1">
    <location>
        <begin position="1"/>
        <end position="30"/>
    </location>
</feature>
<organism evidence="2 3">
    <name type="scientific">Paenibacillus thailandensis</name>
    <dbReference type="NCBI Taxonomy" id="393250"/>
    <lineage>
        <taxon>Bacteria</taxon>
        <taxon>Bacillati</taxon>
        <taxon>Bacillota</taxon>
        <taxon>Bacilli</taxon>
        <taxon>Bacillales</taxon>
        <taxon>Paenibacillaceae</taxon>
        <taxon>Paenibacillus</taxon>
    </lineage>
</organism>
<reference evidence="3" key="1">
    <citation type="journal article" date="2019" name="Int. J. Syst. Evol. Microbiol.">
        <title>The Global Catalogue of Microorganisms (GCM) 10K type strain sequencing project: providing services to taxonomists for standard genome sequencing and annotation.</title>
        <authorList>
            <consortium name="The Broad Institute Genomics Platform"/>
            <consortium name="The Broad Institute Genome Sequencing Center for Infectious Disease"/>
            <person name="Wu L."/>
            <person name="Ma J."/>
        </authorList>
    </citation>
    <scope>NUCLEOTIDE SEQUENCE [LARGE SCALE GENOMIC DNA]</scope>
    <source>
        <strain evidence="3">TISTR 1827</strain>
    </source>
</reference>
<dbReference type="EMBL" id="JBHUMY010000043">
    <property type="protein sequence ID" value="MFD2663372.1"/>
    <property type="molecule type" value="Genomic_DNA"/>
</dbReference>
<gene>
    <name evidence="2" type="ORF">ACFSW5_24345</name>
</gene>
<comment type="caution">
    <text evidence="2">The sequence shown here is derived from an EMBL/GenBank/DDBJ whole genome shotgun (WGS) entry which is preliminary data.</text>
</comment>
<accession>A0ABW5R3Y2</accession>
<evidence type="ECO:0000313" key="3">
    <source>
        <dbReference type="Proteomes" id="UP001597493"/>
    </source>
</evidence>
<proteinExistence type="predicted"/>
<dbReference type="RefSeq" id="WP_379279269.1">
    <property type="nucleotide sequence ID" value="NZ_JBHUGT010000017.1"/>
</dbReference>